<organism evidence="4 5">
    <name type="scientific">Populus deltoides</name>
    <name type="common">Eastern poplar</name>
    <name type="synonym">Eastern cottonwood</name>
    <dbReference type="NCBI Taxonomy" id="3696"/>
    <lineage>
        <taxon>Eukaryota</taxon>
        <taxon>Viridiplantae</taxon>
        <taxon>Streptophyta</taxon>
        <taxon>Embryophyta</taxon>
        <taxon>Tracheophyta</taxon>
        <taxon>Spermatophyta</taxon>
        <taxon>Magnoliopsida</taxon>
        <taxon>eudicotyledons</taxon>
        <taxon>Gunneridae</taxon>
        <taxon>Pentapetalae</taxon>
        <taxon>rosids</taxon>
        <taxon>fabids</taxon>
        <taxon>Malpighiales</taxon>
        <taxon>Salicaceae</taxon>
        <taxon>Saliceae</taxon>
        <taxon>Populus</taxon>
    </lineage>
</organism>
<evidence type="ECO:0000313" key="5">
    <source>
        <dbReference type="Proteomes" id="UP000807159"/>
    </source>
</evidence>
<feature type="region of interest" description="Disordered" evidence="2">
    <location>
        <begin position="31"/>
        <end position="55"/>
    </location>
</feature>
<evidence type="ECO:0000256" key="2">
    <source>
        <dbReference type="SAM" id="MobiDB-lite"/>
    </source>
</evidence>
<name>A0A8T2XZU5_POPDE</name>
<keyword evidence="3" id="KW-0812">Transmembrane</keyword>
<dbReference type="EMBL" id="JACEGQ020000009">
    <property type="protein sequence ID" value="KAH8498375.1"/>
    <property type="molecule type" value="Genomic_DNA"/>
</dbReference>
<dbReference type="AlphaFoldDB" id="A0A8T2XZU5"/>
<keyword evidence="5" id="KW-1185">Reference proteome</keyword>
<accession>A0A8T2XZU5</accession>
<dbReference type="InterPro" id="IPR038939">
    <property type="entry name" value="PDV1/PDV2"/>
</dbReference>
<proteinExistence type="predicted"/>
<feature type="coiled-coil region" evidence="1">
    <location>
        <begin position="75"/>
        <end position="109"/>
    </location>
</feature>
<dbReference type="PANTHER" id="PTHR33600:SF3">
    <property type="entry name" value="PLASTID DIVISION PROTEIN PDV2"/>
    <property type="match status" value="1"/>
</dbReference>
<sequence>MEDEGIEAVLAKATDLRFKISNCIRKATTNNIKNQSFEEEKQESDGLEEKGEKRKSPKNLEFLDGVLLSEAEEGDDDETERLLRIRDALESLENQLSNLQALQQQQRYEKEVALGEIEHSRKILLDKLKEYKGEDLEVIKEASAFAGETVEHNNDLLLPPYPSRLPQSLILNNRHLSHFHSTHKSNGIITGEAKRYQDESESNQVQIASNSRKGLGHIISAAAKTVITLVGVISMLSLAGFGPGIGKKNVPLKVLGLCRQPAANERKQIVQCPPGRILVQEDGEVRCVVKERVAVPFNSVAGKPDEGLLATVDSIGYDFSLNASVSLNEPWKREQRKVLATMMSLTISTPTSRATTILSYGIKKCDIRDVSKHYVIQKSGPRFLHQQSIELSWVRREAALHGLVCRTPKYSRSSFLFHFFLFPCYIFFVFGIHCMIWLYTKIWKGCNCVRLEVSAFGEEQEALMVKSWNSMKKNAGELGLKFFLRPVNQQCNSGRLAKSLSKSPGATCLKYGVVDEHFELVLLPNSMVADDTAIEVMPTTLLQYLKMLPMSM</sequence>
<protein>
    <recommendedName>
        <fullName evidence="6">Plastid division protein PDV2</fullName>
    </recommendedName>
</protein>
<evidence type="ECO:0008006" key="6">
    <source>
        <dbReference type="Google" id="ProtNLM"/>
    </source>
</evidence>
<dbReference type="PANTHER" id="PTHR33600">
    <property type="entry name" value="PLASTID DIVISION PROTEIN PDV2"/>
    <property type="match status" value="1"/>
</dbReference>
<evidence type="ECO:0000313" key="4">
    <source>
        <dbReference type="EMBL" id="KAH8498375.1"/>
    </source>
</evidence>
<dbReference type="Proteomes" id="UP000807159">
    <property type="component" value="Chromosome 9"/>
</dbReference>
<comment type="caution">
    <text evidence="4">The sequence shown here is derived from an EMBL/GenBank/DDBJ whole genome shotgun (WGS) entry which is preliminary data.</text>
</comment>
<keyword evidence="3" id="KW-0472">Membrane</keyword>
<evidence type="ECO:0000256" key="1">
    <source>
        <dbReference type="SAM" id="Coils"/>
    </source>
</evidence>
<keyword evidence="3" id="KW-1133">Transmembrane helix</keyword>
<feature type="transmembrane region" description="Helical" evidence="3">
    <location>
        <begin position="415"/>
        <end position="440"/>
    </location>
</feature>
<reference evidence="4" key="1">
    <citation type="journal article" date="2021" name="J. Hered.">
        <title>Genome Assembly of Salicaceae Populus deltoides (Eastern Cottonwood) I-69 Based on Nanopore Sequencing and Hi-C Technologies.</title>
        <authorList>
            <person name="Bai S."/>
            <person name="Wu H."/>
            <person name="Zhang J."/>
            <person name="Pan Z."/>
            <person name="Zhao W."/>
            <person name="Li Z."/>
            <person name="Tong C."/>
        </authorList>
    </citation>
    <scope>NUCLEOTIDE SEQUENCE</scope>
    <source>
        <tissue evidence="4">Leaf</tissue>
    </source>
</reference>
<dbReference type="GO" id="GO:0010020">
    <property type="term" value="P:chloroplast fission"/>
    <property type="evidence" value="ECO:0007669"/>
    <property type="project" value="InterPro"/>
</dbReference>
<evidence type="ECO:0000256" key="3">
    <source>
        <dbReference type="SAM" id="Phobius"/>
    </source>
</evidence>
<feature type="compositionally biased region" description="Basic and acidic residues" evidence="2">
    <location>
        <begin position="36"/>
        <end position="54"/>
    </location>
</feature>
<keyword evidence="1" id="KW-0175">Coiled coil</keyword>
<gene>
    <name evidence="4" type="ORF">H0E87_017324</name>
</gene>